<evidence type="ECO:0000256" key="1">
    <source>
        <dbReference type="SAM" id="Coils"/>
    </source>
</evidence>
<sequence>MSFNQQQRFHKKPYSQQYELNTDRPSKMSSLMKSSEIISNYKENQDPIQYSNSSIIKEIQDIEKMYQDKIDYLKKINAKLLSTIKFLEKTLEQQKNMLQEKQQIIIKQQNEISSYRSILSQNTQLNIKNLKTEIEDEKIKTERLQYELKDFKNKYEKEKPLVNLFKKIEQTQEEYNQQNKIFMKEVLQLLDKPRSQSFYRQPSKQLVKKSSFYN</sequence>
<evidence type="ECO:0000256" key="2">
    <source>
        <dbReference type="SAM" id="MobiDB-lite"/>
    </source>
</evidence>
<organism evidence="3 4">
    <name type="scientific">Paramecium primaurelia</name>
    <dbReference type="NCBI Taxonomy" id="5886"/>
    <lineage>
        <taxon>Eukaryota</taxon>
        <taxon>Sar</taxon>
        <taxon>Alveolata</taxon>
        <taxon>Ciliophora</taxon>
        <taxon>Intramacronucleata</taxon>
        <taxon>Oligohymenophorea</taxon>
        <taxon>Peniculida</taxon>
        <taxon>Parameciidae</taxon>
        <taxon>Paramecium</taxon>
    </lineage>
</organism>
<name>A0A8S1KBC2_PARPR</name>
<proteinExistence type="predicted"/>
<dbReference type="Proteomes" id="UP000688137">
    <property type="component" value="Unassembled WGS sequence"/>
</dbReference>
<accession>A0A8S1KBC2</accession>
<feature type="region of interest" description="Disordered" evidence="2">
    <location>
        <begin position="1"/>
        <end position="29"/>
    </location>
</feature>
<dbReference type="AlphaFoldDB" id="A0A8S1KBC2"/>
<feature type="coiled-coil region" evidence="1">
    <location>
        <begin position="77"/>
        <end position="181"/>
    </location>
</feature>
<evidence type="ECO:0000313" key="3">
    <source>
        <dbReference type="EMBL" id="CAD8052469.1"/>
    </source>
</evidence>
<evidence type="ECO:0000313" key="4">
    <source>
        <dbReference type="Proteomes" id="UP000688137"/>
    </source>
</evidence>
<protein>
    <submittedName>
        <fullName evidence="3">Uncharacterized protein</fullName>
    </submittedName>
</protein>
<keyword evidence="1" id="KW-0175">Coiled coil</keyword>
<keyword evidence="4" id="KW-1185">Reference proteome</keyword>
<reference evidence="3" key="1">
    <citation type="submission" date="2021-01" db="EMBL/GenBank/DDBJ databases">
        <authorList>
            <consortium name="Genoscope - CEA"/>
            <person name="William W."/>
        </authorList>
    </citation>
    <scope>NUCLEOTIDE SEQUENCE</scope>
</reference>
<gene>
    <name evidence="3" type="ORF">PPRIM_AZ9-3.1.T0190198</name>
</gene>
<dbReference type="OMA" id="KIFMREV"/>
<comment type="caution">
    <text evidence="3">The sequence shown here is derived from an EMBL/GenBank/DDBJ whole genome shotgun (WGS) entry which is preliminary data.</text>
</comment>
<dbReference type="EMBL" id="CAJJDM010000016">
    <property type="protein sequence ID" value="CAD8052469.1"/>
    <property type="molecule type" value="Genomic_DNA"/>
</dbReference>